<dbReference type="InterPro" id="IPR020904">
    <property type="entry name" value="Sc_DH/Rdtase_CS"/>
</dbReference>
<comment type="similarity">
    <text evidence="1 3">Belongs to the short-chain dehydrogenases/reductases (SDR) family.</text>
</comment>
<evidence type="ECO:0000313" key="5">
    <source>
        <dbReference type="Proteomes" id="UP000294543"/>
    </source>
</evidence>
<dbReference type="PANTHER" id="PTHR24321">
    <property type="entry name" value="DEHYDROGENASES, SHORT CHAIN"/>
    <property type="match status" value="1"/>
</dbReference>
<dbReference type="PRINTS" id="PR00081">
    <property type="entry name" value="GDHRDH"/>
</dbReference>
<dbReference type="GO" id="GO:0016491">
    <property type="term" value="F:oxidoreductase activity"/>
    <property type="evidence" value="ECO:0007669"/>
    <property type="project" value="UniProtKB-KW"/>
</dbReference>
<organism evidence="4 5">
    <name type="scientific">Nonomuraea diastatica</name>
    <dbReference type="NCBI Taxonomy" id="1848329"/>
    <lineage>
        <taxon>Bacteria</taxon>
        <taxon>Bacillati</taxon>
        <taxon>Actinomycetota</taxon>
        <taxon>Actinomycetes</taxon>
        <taxon>Streptosporangiales</taxon>
        <taxon>Streptosporangiaceae</taxon>
        <taxon>Nonomuraea</taxon>
    </lineage>
</organism>
<dbReference type="EMBL" id="SMKP01000191">
    <property type="protein sequence ID" value="TDD12968.1"/>
    <property type="molecule type" value="Genomic_DNA"/>
</dbReference>
<evidence type="ECO:0000256" key="1">
    <source>
        <dbReference type="ARBA" id="ARBA00006484"/>
    </source>
</evidence>
<sequence length="248" mass="24920">MTSPVALVTGAGGGIGSAVARRLAHAGMRVAAADLDAAAGTAVAEEIGGTFVRLDVRRPEDNRAALARTISAYGRLDVAVFAAGVAGRCGLHDFTPERYRETMAVDLDGVVYGMEACLPALRAQGAGSIVVVSSLAGLSASPDIFYATAKHALVGLVRSAAMLLAADGIRVNVLCPGLVDTPLIAPFRRELADAGLLIADPVAMAAAVERILAGDGTGQAWVAQAGQAAAPIELPQVAIATAAGEASP</sequence>
<dbReference type="PROSITE" id="PS00061">
    <property type="entry name" value="ADH_SHORT"/>
    <property type="match status" value="1"/>
</dbReference>
<gene>
    <name evidence="4" type="ORF">E1294_42855</name>
</gene>
<dbReference type="Gene3D" id="3.40.50.720">
    <property type="entry name" value="NAD(P)-binding Rossmann-like Domain"/>
    <property type="match status" value="1"/>
</dbReference>
<evidence type="ECO:0000256" key="3">
    <source>
        <dbReference type="RuleBase" id="RU000363"/>
    </source>
</evidence>
<dbReference type="CDD" id="cd05233">
    <property type="entry name" value="SDR_c"/>
    <property type="match status" value="1"/>
</dbReference>
<protein>
    <submittedName>
        <fullName evidence="4">SDR family oxidoreductase</fullName>
    </submittedName>
</protein>
<dbReference type="SUPFAM" id="SSF51735">
    <property type="entry name" value="NAD(P)-binding Rossmann-fold domains"/>
    <property type="match status" value="1"/>
</dbReference>
<dbReference type="Pfam" id="PF00106">
    <property type="entry name" value="adh_short"/>
    <property type="match status" value="1"/>
</dbReference>
<keyword evidence="2" id="KW-0560">Oxidoreductase</keyword>
<reference evidence="4 5" key="1">
    <citation type="submission" date="2019-03" db="EMBL/GenBank/DDBJ databases">
        <title>Draft genome sequences of novel Actinobacteria.</title>
        <authorList>
            <person name="Sahin N."/>
            <person name="Ay H."/>
            <person name="Saygin H."/>
        </authorList>
    </citation>
    <scope>NUCLEOTIDE SEQUENCE [LARGE SCALE GENOMIC DNA]</scope>
    <source>
        <strain evidence="4 5">KC712</strain>
    </source>
</reference>
<dbReference type="PANTHER" id="PTHR24321:SF8">
    <property type="entry name" value="ESTRADIOL 17-BETA-DEHYDROGENASE 8-RELATED"/>
    <property type="match status" value="1"/>
</dbReference>
<name>A0A4R4W350_9ACTN</name>
<proteinExistence type="inferred from homology"/>
<dbReference type="OrthoDB" id="4133661at2"/>
<dbReference type="PRINTS" id="PR00080">
    <property type="entry name" value="SDRFAMILY"/>
</dbReference>
<dbReference type="RefSeq" id="WP_132516988.1">
    <property type="nucleotide sequence ID" value="NZ_SMKP01000191.1"/>
</dbReference>
<evidence type="ECO:0000256" key="2">
    <source>
        <dbReference type="ARBA" id="ARBA00023002"/>
    </source>
</evidence>
<dbReference type="InterPro" id="IPR002347">
    <property type="entry name" value="SDR_fam"/>
</dbReference>
<evidence type="ECO:0000313" key="4">
    <source>
        <dbReference type="EMBL" id="TDD12968.1"/>
    </source>
</evidence>
<accession>A0A4R4W350</accession>
<comment type="caution">
    <text evidence="4">The sequence shown here is derived from an EMBL/GenBank/DDBJ whole genome shotgun (WGS) entry which is preliminary data.</text>
</comment>
<dbReference type="Proteomes" id="UP000294543">
    <property type="component" value="Unassembled WGS sequence"/>
</dbReference>
<keyword evidence="5" id="KW-1185">Reference proteome</keyword>
<dbReference type="AlphaFoldDB" id="A0A4R4W350"/>
<dbReference type="InterPro" id="IPR036291">
    <property type="entry name" value="NAD(P)-bd_dom_sf"/>
</dbReference>